<name>A0A9K3H4C8_HELAN</name>
<organism evidence="2 3">
    <name type="scientific">Helianthus annuus</name>
    <name type="common">Common sunflower</name>
    <dbReference type="NCBI Taxonomy" id="4232"/>
    <lineage>
        <taxon>Eukaryota</taxon>
        <taxon>Viridiplantae</taxon>
        <taxon>Streptophyta</taxon>
        <taxon>Embryophyta</taxon>
        <taxon>Tracheophyta</taxon>
        <taxon>Spermatophyta</taxon>
        <taxon>Magnoliopsida</taxon>
        <taxon>eudicotyledons</taxon>
        <taxon>Gunneridae</taxon>
        <taxon>Pentapetalae</taxon>
        <taxon>asterids</taxon>
        <taxon>campanulids</taxon>
        <taxon>Asterales</taxon>
        <taxon>Asteraceae</taxon>
        <taxon>Asteroideae</taxon>
        <taxon>Heliantheae alliance</taxon>
        <taxon>Heliantheae</taxon>
        <taxon>Helianthus</taxon>
    </lineage>
</organism>
<evidence type="ECO:0000313" key="2">
    <source>
        <dbReference type="EMBL" id="KAF5765703.1"/>
    </source>
</evidence>
<dbReference type="AlphaFoldDB" id="A0A9K3H4C8"/>
<gene>
    <name evidence="2" type="ORF">HanXRQr2_Chr15g0706831</name>
</gene>
<dbReference type="PROSITE" id="PS51257">
    <property type="entry name" value="PROKAR_LIPOPROTEIN"/>
    <property type="match status" value="1"/>
</dbReference>
<dbReference type="EMBL" id="MNCJ02000330">
    <property type="protein sequence ID" value="KAF5765703.1"/>
    <property type="molecule type" value="Genomic_DNA"/>
</dbReference>
<proteinExistence type="predicted"/>
<reference evidence="2" key="1">
    <citation type="journal article" date="2017" name="Nature">
        <title>The sunflower genome provides insights into oil metabolism, flowering and Asterid evolution.</title>
        <authorList>
            <person name="Badouin H."/>
            <person name="Gouzy J."/>
            <person name="Grassa C.J."/>
            <person name="Murat F."/>
            <person name="Staton S.E."/>
            <person name="Cottret L."/>
            <person name="Lelandais-Briere C."/>
            <person name="Owens G.L."/>
            <person name="Carrere S."/>
            <person name="Mayjonade B."/>
            <person name="Legrand L."/>
            <person name="Gill N."/>
            <person name="Kane N.C."/>
            <person name="Bowers J.E."/>
            <person name="Hubner S."/>
            <person name="Bellec A."/>
            <person name="Berard A."/>
            <person name="Berges H."/>
            <person name="Blanchet N."/>
            <person name="Boniface M.C."/>
            <person name="Brunel D."/>
            <person name="Catrice O."/>
            <person name="Chaidir N."/>
            <person name="Claudel C."/>
            <person name="Donnadieu C."/>
            <person name="Faraut T."/>
            <person name="Fievet G."/>
            <person name="Helmstetter N."/>
            <person name="King M."/>
            <person name="Knapp S.J."/>
            <person name="Lai Z."/>
            <person name="Le Paslier M.C."/>
            <person name="Lippi Y."/>
            <person name="Lorenzon L."/>
            <person name="Mandel J.R."/>
            <person name="Marage G."/>
            <person name="Marchand G."/>
            <person name="Marquand E."/>
            <person name="Bret-Mestries E."/>
            <person name="Morien E."/>
            <person name="Nambeesan S."/>
            <person name="Nguyen T."/>
            <person name="Pegot-Espagnet P."/>
            <person name="Pouilly N."/>
            <person name="Raftis F."/>
            <person name="Sallet E."/>
            <person name="Schiex T."/>
            <person name="Thomas J."/>
            <person name="Vandecasteele C."/>
            <person name="Vares D."/>
            <person name="Vear F."/>
            <person name="Vautrin S."/>
            <person name="Crespi M."/>
            <person name="Mangin B."/>
            <person name="Burke J.M."/>
            <person name="Salse J."/>
            <person name="Munos S."/>
            <person name="Vincourt P."/>
            <person name="Rieseberg L.H."/>
            <person name="Langlade N.B."/>
        </authorList>
    </citation>
    <scope>NUCLEOTIDE SEQUENCE</scope>
    <source>
        <tissue evidence="2">Leaves</tissue>
    </source>
</reference>
<dbReference type="PANTHER" id="PTHR31099:SF49">
    <property type="entry name" value="MYOSIN HEAVY CHAIN-LIKE PROTEIN"/>
    <property type="match status" value="1"/>
</dbReference>
<feature type="domain" description="Transposase (putative) gypsy type" evidence="1">
    <location>
        <begin position="30"/>
        <end position="87"/>
    </location>
</feature>
<keyword evidence="3" id="KW-1185">Reference proteome</keyword>
<dbReference type="Pfam" id="PF04195">
    <property type="entry name" value="Transposase_28"/>
    <property type="match status" value="1"/>
</dbReference>
<dbReference type="InterPro" id="IPR007321">
    <property type="entry name" value="Transposase_28"/>
</dbReference>
<evidence type="ECO:0000313" key="3">
    <source>
        <dbReference type="Proteomes" id="UP000215914"/>
    </source>
</evidence>
<dbReference type="PANTHER" id="PTHR31099">
    <property type="entry name" value="OS06G0165300 PROTEIN"/>
    <property type="match status" value="1"/>
</dbReference>
<dbReference type="Gramene" id="mRNA:HanXRQr2_Chr15g0706831">
    <property type="protein sequence ID" value="CDS:HanXRQr2_Chr15g0706831.1"/>
    <property type="gene ID" value="HanXRQr2_Chr15g0706831"/>
</dbReference>
<dbReference type="Proteomes" id="UP000215914">
    <property type="component" value="Unassembled WGS sequence"/>
</dbReference>
<accession>A0A9K3H4C8</accession>
<comment type="caution">
    <text evidence="2">The sequence shown here is derived from an EMBL/GenBank/DDBJ whole genome shotgun (WGS) entry which is preliminary data.</text>
</comment>
<protein>
    <recommendedName>
        <fullName evidence="1">Transposase (putative) gypsy type domain-containing protein</fullName>
    </recommendedName>
</protein>
<evidence type="ECO:0000259" key="1">
    <source>
        <dbReference type="Pfam" id="PF04195"/>
    </source>
</evidence>
<sequence>MGLLIPKKVAPRVMLRRDMSPCLLIFFGGCNLRLPLTVFVAEVLEYYKLHISQLSPLGMIRGRNFEYTFRALGKEPIVGYFWRFYQLSVSMCFFSFRQREHTPKLMIPPKGMTKWKTKFFYIKVAAIIAKLQFRNVIGTIITENISVPKADTVDWFLIGVSRSGQR</sequence>
<reference evidence="2" key="2">
    <citation type="submission" date="2020-06" db="EMBL/GenBank/DDBJ databases">
        <title>Helianthus annuus Genome sequencing and assembly Release 2.</title>
        <authorList>
            <person name="Gouzy J."/>
            <person name="Langlade N."/>
            <person name="Munos S."/>
        </authorList>
    </citation>
    <scope>NUCLEOTIDE SEQUENCE</scope>
    <source>
        <tissue evidence="2">Leaves</tissue>
    </source>
</reference>